<evidence type="ECO:0000256" key="3">
    <source>
        <dbReference type="ARBA" id="ARBA00022781"/>
    </source>
</evidence>
<dbReference type="GO" id="GO:0016020">
    <property type="term" value="C:membrane"/>
    <property type="evidence" value="ECO:0007669"/>
    <property type="project" value="UniProtKB-SubCell"/>
</dbReference>
<dbReference type="Pfam" id="PF00213">
    <property type="entry name" value="OSCP"/>
    <property type="match status" value="1"/>
</dbReference>
<dbReference type="OrthoDB" id="9814841at2"/>
<reference evidence="7 8" key="1">
    <citation type="submission" date="2019-01" db="EMBL/GenBank/DDBJ databases">
        <title>Lacunisphaera sp. strain TWA-58.</title>
        <authorList>
            <person name="Chen W.-M."/>
        </authorList>
    </citation>
    <scope>NUCLEOTIDE SEQUENCE [LARGE SCALE GENOMIC DNA]</scope>
    <source>
        <strain evidence="7 8">TWA-58</strain>
    </source>
</reference>
<comment type="subcellular location">
    <subcellularLocation>
        <location evidence="1">Membrane</location>
    </subcellularLocation>
</comment>
<keyword evidence="2" id="KW-0813">Transport</keyword>
<dbReference type="EMBL" id="SDHX01000001">
    <property type="protein sequence ID" value="RXK54336.1"/>
    <property type="molecule type" value="Genomic_DNA"/>
</dbReference>
<evidence type="ECO:0000256" key="1">
    <source>
        <dbReference type="ARBA" id="ARBA00004370"/>
    </source>
</evidence>
<proteinExistence type="predicted"/>
<sequence length="128" mass="13693">MAANKKTRLLAKQLHKLSVVNGSVSAEQVAGVLGWIEKTQPRQTMALLKAYHHRIAIELAKSEALVEHAGPVSDGTLKLIQGAMTQKYKRTITAKAKPAPQLLAGLRVRVGSDVYESTVAGQLAALSV</sequence>
<evidence type="ECO:0000313" key="8">
    <source>
        <dbReference type="Proteomes" id="UP000290218"/>
    </source>
</evidence>
<dbReference type="AlphaFoldDB" id="A0A4Q1C6D9"/>
<evidence type="ECO:0000313" key="7">
    <source>
        <dbReference type="EMBL" id="RXK54336.1"/>
    </source>
</evidence>
<name>A0A4Q1C6D9_9BACT</name>
<dbReference type="RefSeq" id="WP_129045701.1">
    <property type="nucleotide sequence ID" value="NZ_SDHX01000001.1"/>
</dbReference>
<keyword evidence="4" id="KW-0406">Ion transport</keyword>
<evidence type="ECO:0000256" key="2">
    <source>
        <dbReference type="ARBA" id="ARBA00022448"/>
    </source>
</evidence>
<protein>
    <submittedName>
        <fullName evidence="7">Uncharacterized protein</fullName>
    </submittedName>
</protein>
<evidence type="ECO:0000256" key="5">
    <source>
        <dbReference type="ARBA" id="ARBA00023136"/>
    </source>
</evidence>
<comment type="caution">
    <text evidence="7">The sequence shown here is derived from an EMBL/GenBank/DDBJ whole genome shotgun (WGS) entry which is preliminary data.</text>
</comment>
<accession>A0A4Q1C6D9</accession>
<dbReference type="Proteomes" id="UP000290218">
    <property type="component" value="Unassembled WGS sequence"/>
</dbReference>
<gene>
    <name evidence="7" type="ORF">ESB00_00065</name>
</gene>
<keyword evidence="3" id="KW-0375">Hydrogen ion transport</keyword>
<keyword evidence="6" id="KW-0066">ATP synthesis</keyword>
<evidence type="ECO:0000256" key="4">
    <source>
        <dbReference type="ARBA" id="ARBA00023065"/>
    </source>
</evidence>
<evidence type="ECO:0000256" key="6">
    <source>
        <dbReference type="ARBA" id="ARBA00023310"/>
    </source>
</evidence>
<dbReference type="GO" id="GO:0046933">
    <property type="term" value="F:proton-transporting ATP synthase activity, rotational mechanism"/>
    <property type="evidence" value="ECO:0007669"/>
    <property type="project" value="InterPro"/>
</dbReference>
<dbReference type="InterPro" id="IPR000711">
    <property type="entry name" value="ATPase_OSCP/dsu"/>
</dbReference>
<organism evidence="7 8">
    <name type="scientific">Oleiharenicola lentus</name>
    <dbReference type="NCBI Taxonomy" id="2508720"/>
    <lineage>
        <taxon>Bacteria</taxon>
        <taxon>Pseudomonadati</taxon>
        <taxon>Verrucomicrobiota</taxon>
        <taxon>Opitutia</taxon>
        <taxon>Opitutales</taxon>
        <taxon>Opitutaceae</taxon>
        <taxon>Oleiharenicola</taxon>
    </lineage>
</organism>
<keyword evidence="8" id="KW-1185">Reference proteome</keyword>
<keyword evidence="5" id="KW-0472">Membrane</keyword>